<reference evidence="3 4" key="1">
    <citation type="submission" date="2022-04" db="EMBL/GenBank/DDBJ databases">
        <title>Positive selection, recombination, and allopatry shape intraspecific diversity of widespread and dominant cyanobacteria.</title>
        <authorList>
            <person name="Wei J."/>
            <person name="Shu W."/>
            <person name="Hu C."/>
        </authorList>
    </citation>
    <scope>NUCLEOTIDE SEQUENCE [LARGE SCALE GENOMIC DNA]</scope>
    <source>
        <strain evidence="3 4">AS-A4</strain>
    </source>
</reference>
<keyword evidence="1" id="KW-0472">Membrane</keyword>
<evidence type="ECO:0000259" key="2">
    <source>
        <dbReference type="Pfam" id="PF18153"/>
    </source>
</evidence>
<sequence length="208" mass="23584">MGENELKRVIQISVTATCILAILGILISKADPFSFATIRWISGALTWITLFWAFFFRWGWKLRLLKRIFPKPNLNGTWVGTLTSDWKDTKGNTVGPLDFVVVVRQSFLHIHATTFTASFVARTYAESLILDNDRGVKEFVYLYAQDNTTPGEENNREGAAELRIVESDATTLTGRYWSNAKTNGRVEVERVSLQHAEDFQSAMAMRRG</sequence>
<proteinExistence type="predicted"/>
<feature type="transmembrane region" description="Helical" evidence="1">
    <location>
        <begin position="9"/>
        <end position="28"/>
    </location>
</feature>
<evidence type="ECO:0000313" key="4">
    <source>
        <dbReference type="Proteomes" id="UP001476950"/>
    </source>
</evidence>
<feature type="domain" description="CD-NTase-associated protein 15" evidence="2">
    <location>
        <begin position="71"/>
        <end position="190"/>
    </location>
</feature>
<gene>
    <name evidence="3" type="ORF">NDI38_30810</name>
</gene>
<protein>
    <recommendedName>
        <fullName evidence="2">CD-NTase-associated protein 15 domain-containing protein</fullName>
    </recommendedName>
</protein>
<keyword evidence="4" id="KW-1185">Reference proteome</keyword>
<accession>A0ABV0KU86</accession>
<keyword evidence="1" id="KW-0812">Transmembrane</keyword>
<evidence type="ECO:0000256" key="1">
    <source>
        <dbReference type="SAM" id="Phobius"/>
    </source>
</evidence>
<dbReference type="Pfam" id="PF18153">
    <property type="entry name" value="Cap15_CD_rec"/>
    <property type="match status" value="1"/>
</dbReference>
<dbReference type="InterPro" id="IPR041208">
    <property type="entry name" value="Cap15"/>
</dbReference>
<dbReference type="Proteomes" id="UP001476950">
    <property type="component" value="Unassembled WGS sequence"/>
</dbReference>
<comment type="caution">
    <text evidence="3">The sequence shown here is derived from an EMBL/GenBank/DDBJ whole genome shotgun (WGS) entry which is preliminary data.</text>
</comment>
<dbReference type="RefSeq" id="WP_190455707.1">
    <property type="nucleotide sequence ID" value="NZ_JAMPLM010000089.1"/>
</dbReference>
<name>A0ABV0KU86_9CYAN</name>
<organism evidence="3 4">
    <name type="scientific">Stenomitos frigidus AS-A4</name>
    <dbReference type="NCBI Taxonomy" id="2933935"/>
    <lineage>
        <taxon>Bacteria</taxon>
        <taxon>Bacillati</taxon>
        <taxon>Cyanobacteriota</taxon>
        <taxon>Cyanophyceae</taxon>
        <taxon>Leptolyngbyales</taxon>
        <taxon>Leptolyngbyaceae</taxon>
        <taxon>Stenomitos</taxon>
    </lineage>
</organism>
<keyword evidence="1" id="KW-1133">Transmembrane helix</keyword>
<dbReference type="EMBL" id="JAMPLM010000089">
    <property type="protein sequence ID" value="MEP1062770.1"/>
    <property type="molecule type" value="Genomic_DNA"/>
</dbReference>
<feature type="transmembrane region" description="Helical" evidence="1">
    <location>
        <begin position="40"/>
        <end position="60"/>
    </location>
</feature>
<evidence type="ECO:0000313" key="3">
    <source>
        <dbReference type="EMBL" id="MEP1062770.1"/>
    </source>
</evidence>